<dbReference type="InterPro" id="IPR016477">
    <property type="entry name" value="Fructo-/Ketosamine-3-kinase"/>
</dbReference>
<gene>
    <name evidence="1" type="primary">FN3KRP_2</name>
    <name evidence="1" type="ORF">SK128_027133</name>
</gene>
<dbReference type="EMBL" id="JAXCGZ010006118">
    <property type="protein sequence ID" value="KAK7080123.1"/>
    <property type="molecule type" value="Genomic_DNA"/>
</dbReference>
<accession>A0AAN9AA01</accession>
<evidence type="ECO:0000313" key="1">
    <source>
        <dbReference type="EMBL" id="KAK7080123.1"/>
    </source>
</evidence>
<dbReference type="PANTHER" id="PTHR12149">
    <property type="entry name" value="FRUCTOSAMINE 3 KINASE-RELATED PROTEIN"/>
    <property type="match status" value="1"/>
</dbReference>
<dbReference type="Proteomes" id="UP001381693">
    <property type="component" value="Unassembled WGS sequence"/>
</dbReference>
<dbReference type="GO" id="GO:0004856">
    <property type="term" value="F:D-xylulokinase activity"/>
    <property type="evidence" value="ECO:0007669"/>
    <property type="project" value="UniProtKB-EC"/>
</dbReference>
<keyword evidence="1" id="KW-0418">Kinase</keyword>
<proteinExistence type="predicted"/>
<keyword evidence="2" id="KW-1185">Reference proteome</keyword>
<feature type="non-terminal residue" evidence="1">
    <location>
        <position position="58"/>
    </location>
</feature>
<dbReference type="AlphaFoldDB" id="A0AAN9AA01"/>
<protein>
    <submittedName>
        <fullName evidence="1">Fructosamine 3 kinase</fullName>
        <ecNumber evidence="1">2.7.1.17</ecNumber>
    </submittedName>
</protein>
<name>A0AAN9AA01_HALRR</name>
<keyword evidence="1" id="KW-0808">Transferase</keyword>
<reference evidence="1 2" key="1">
    <citation type="submission" date="2023-11" db="EMBL/GenBank/DDBJ databases">
        <title>Halocaridina rubra genome assembly.</title>
        <authorList>
            <person name="Smith C."/>
        </authorList>
    </citation>
    <scope>NUCLEOTIDE SEQUENCE [LARGE SCALE GENOMIC DNA]</scope>
    <source>
        <strain evidence="1">EP-1</strain>
        <tissue evidence="1">Whole</tissue>
    </source>
</reference>
<dbReference type="Pfam" id="PF03881">
    <property type="entry name" value="Fructosamin_kin"/>
    <property type="match status" value="1"/>
</dbReference>
<sequence length="58" mass="6297">MFDGEFESLKAIKATDTVRVPIPYIVVNNPSGGAVLCMEYLDMRGLNKHSGTLGKQLA</sequence>
<organism evidence="1 2">
    <name type="scientific">Halocaridina rubra</name>
    <name type="common">Hawaiian red shrimp</name>
    <dbReference type="NCBI Taxonomy" id="373956"/>
    <lineage>
        <taxon>Eukaryota</taxon>
        <taxon>Metazoa</taxon>
        <taxon>Ecdysozoa</taxon>
        <taxon>Arthropoda</taxon>
        <taxon>Crustacea</taxon>
        <taxon>Multicrustacea</taxon>
        <taxon>Malacostraca</taxon>
        <taxon>Eumalacostraca</taxon>
        <taxon>Eucarida</taxon>
        <taxon>Decapoda</taxon>
        <taxon>Pleocyemata</taxon>
        <taxon>Caridea</taxon>
        <taxon>Atyoidea</taxon>
        <taxon>Atyidae</taxon>
        <taxon>Halocaridina</taxon>
    </lineage>
</organism>
<dbReference type="EC" id="2.7.1.17" evidence="1"/>
<evidence type="ECO:0000313" key="2">
    <source>
        <dbReference type="Proteomes" id="UP001381693"/>
    </source>
</evidence>
<dbReference type="PANTHER" id="PTHR12149:SF8">
    <property type="entry name" value="PROTEIN-RIBULOSAMINE 3-KINASE"/>
    <property type="match status" value="1"/>
</dbReference>
<comment type="caution">
    <text evidence="1">The sequence shown here is derived from an EMBL/GenBank/DDBJ whole genome shotgun (WGS) entry which is preliminary data.</text>
</comment>